<dbReference type="GO" id="GO:0016301">
    <property type="term" value="F:kinase activity"/>
    <property type="evidence" value="ECO:0007669"/>
    <property type="project" value="UniProtKB-KW"/>
</dbReference>
<protein>
    <submittedName>
        <fullName evidence="2">Signal transduction histidine-kinase/phosphatase mprB domain protein</fullName>
        <ecNumber evidence="2">3.1.3.-</ecNumber>
    </submittedName>
</protein>
<evidence type="ECO:0000313" key="2">
    <source>
        <dbReference type="EMBL" id="EUA30041.1"/>
    </source>
</evidence>
<keyword evidence="2" id="KW-0378">Hydrolase</keyword>
<evidence type="ECO:0000256" key="1">
    <source>
        <dbReference type="SAM" id="Phobius"/>
    </source>
</evidence>
<keyword evidence="1" id="KW-0472">Membrane</keyword>
<gene>
    <name evidence="2" type="ORF">I553_4297</name>
</gene>
<dbReference type="EMBL" id="JAOB01000060">
    <property type="protein sequence ID" value="EUA30041.1"/>
    <property type="molecule type" value="Genomic_DNA"/>
</dbReference>
<name>X8AFT3_MYCXE</name>
<sequence>MSLFRRRRRVPLRPTTSLSLRWRVMLLAMSMVAMVVVLMAAAVYAVISAAAYKEIDNQLQSRAQMLIASGSLAADPRKPLRVPLIQTSMRCW</sequence>
<organism evidence="2">
    <name type="scientific">Mycobacterium xenopi 4042</name>
    <dbReference type="NCBI Taxonomy" id="1299334"/>
    <lineage>
        <taxon>Bacteria</taxon>
        <taxon>Bacillati</taxon>
        <taxon>Actinomycetota</taxon>
        <taxon>Actinomycetes</taxon>
        <taxon>Mycobacteriales</taxon>
        <taxon>Mycobacteriaceae</taxon>
        <taxon>Mycobacterium</taxon>
    </lineage>
</organism>
<keyword evidence="1" id="KW-1133">Transmembrane helix</keyword>
<keyword evidence="2" id="KW-0418">Kinase</keyword>
<comment type="caution">
    <text evidence="2">The sequence shown here is derived from an EMBL/GenBank/DDBJ whole genome shotgun (WGS) entry which is preliminary data.</text>
</comment>
<proteinExistence type="predicted"/>
<dbReference type="PATRIC" id="fig|1299334.3.peg.5979"/>
<dbReference type="GO" id="GO:0016787">
    <property type="term" value="F:hydrolase activity"/>
    <property type="evidence" value="ECO:0007669"/>
    <property type="project" value="UniProtKB-KW"/>
</dbReference>
<accession>X8AFT3</accession>
<feature type="transmembrane region" description="Helical" evidence="1">
    <location>
        <begin position="20"/>
        <end position="47"/>
    </location>
</feature>
<keyword evidence="2" id="KW-0808">Transferase</keyword>
<reference evidence="2" key="1">
    <citation type="submission" date="2014-01" db="EMBL/GenBank/DDBJ databases">
        <authorList>
            <person name="Brown-Elliot B."/>
            <person name="Wallace R."/>
            <person name="Lenaerts A."/>
            <person name="Ordway D."/>
            <person name="DeGroote M.A."/>
            <person name="Parker T."/>
            <person name="Sizemore C."/>
            <person name="Tallon L.J."/>
            <person name="Sadzewicz L.K."/>
            <person name="Sengamalay N."/>
            <person name="Fraser C.M."/>
            <person name="Hine E."/>
            <person name="Shefchek K.A."/>
            <person name="Das S.P."/>
            <person name="Tettelin H."/>
        </authorList>
    </citation>
    <scope>NUCLEOTIDE SEQUENCE [LARGE SCALE GENOMIC DNA]</scope>
    <source>
        <strain evidence="2">4042</strain>
    </source>
</reference>
<dbReference type="EC" id="3.1.3.-" evidence="2"/>
<keyword evidence="1" id="KW-0812">Transmembrane</keyword>
<dbReference type="AlphaFoldDB" id="X8AFT3"/>